<dbReference type="PANTHER" id="PTHR36809:SF1">
    <property type="entry name" value="TRANSMEMBRANE PROTEIN"/>
    <property type="match status" value="1"/>
</dbReference>
<feature type="region of interest" description="Disordered" evidence="1">
    <location>
        <begin position="1"/>
        <end position="27"/>
    </location>
</feature>
<proteinExistence type="predicted"/>
<protein>
    <submittedName>
        <fullName evidence="2">Uncharacterized protein</fullName>
    </submittedName>
</protein>
<feature type="region of interest" description="Disordered" evidence="1">
    <location>
        <begin position="171"/>
        <end position="220"/>
    </location>
</feature>
<feature type="compositionally biased region" description="Polar residues" evidence="1">
    <location>
        <begin position="16"/>
        <end position="27"/>
    </location>
</feature>
<evidence type="ECO:0000313" key="2">
    <source>
        <dbReference type="EMBL" id="CAK0782615.1"/>
    </source>
</evidence>
<dbReference type="AlphaFoldDB" id="A0AAV1I8T4"/>
<dbReference type="Proteomes" id="UP001314263">
    <property type="component" value="Unassembled WGS sequence"/>
</dbReference>
<organism evidence="2 3">
    <name type="scientific">Coccomyxa viridis</name>
    <dbReference type="NCBI Taxonomy" id="1274662"/>
    <lineage>
        <taxon>Eukaryota</taxon>
        <taxon>Viridiplantae</taxon>
        <taxon>Chlorophyta</taxon>
        <taxon>core chlorophytes</taxon>
        <taxon>Trebouxiophyceae</taxon>
        <taxon>Trebouxiophyceae incertae sedis</taxon>
        <taxon>Coccomyxaceae</taxon>
        <taxon>Coccomyxa</taxon>
    </lineage>
</organism>
<name>A0AAV1I8T4_9CHLO</name>
<keyword evidence="3" id="KW-1185">Reference proteome</keyword>
<evidence type="ECO:0000256" key="1">
    <source>
        <dbReference type="SAM" id="MobiDB-lite"/>
    </source>
</evidence>
<gene>
    <name evidence="2" type="ORF">CVIRNUC_005817</name>
</gene>
<comment type="caution">
    <text evidence="2">The sequence shown here is derived from an EMBL/GenBank/DDBJ whole genome shotgun (WGS) entry which is preliminary data.</text>
</comment>
<accession>A0AAV1I8T4</accession>
<reference evidence="2 3" key="1">
    <citation type="submission" date="2023-10" db="EMBL/GenBank/DDBJ databases">
        <authorList>
            <person name="Maclean D."/>
            <person name="Macfadyen A."/>
        </authorList>
    </citation>
    <scope>NUCLEOTIDE SEQUENCE [LARGE SCALE GENOMIC DNA]</scope>
</reference>
<sequence>MSVGQRAFVSDRHLGETTQDPRTPSCPCNRTRCRPRFHSTGQIANSVQTQQRSGLLRAAPLHLQHASVAASILLSEVCCHSASAEEAVTKYVPGPVEVGPEIWVGAIAATIPFVIGSWEFAKRIIIQRRCSRCNGSGLVMKGRYARKCPECGGFFPWQGWKRFFTSTALPGNGGPLRQPRGQTSVFYSIPEKPKPPNRSQRSSRETAAQQQEAQKDEAEV</sequence>
<dbReference type="PANTHER" id="PTHR36809">
    <property type="entry name" value="TRANSMEMBRANE PROTEIN"/>
    <property type="match status" value="1"/>
</dbReference>
<evidence type="ECO:0000313" key="3">
    <source>
        <dbReference type="Proteomes" id="UP001314263"/>
    </source>
</evidence>
<dbReference type="EMBL" id="CAUYUE010000007">
    <property type="protein sequence ID" value="CAK0782615.1"/>
    <property type="molecule type" value="Genomic_DNA"/>
</dbReference>